<evidence type="ECO:0000313" key="1">
    <source>
        <dbReference type="EMBL" id="MBD1389801.1"/>
    </source>
</evidence>
<sequence length="202" mass="22798">MLFSMTNTHLYKSVVKGFTLMEMLVVLVILGLTTTLLSGALNTTWKSFERLSSRDLTVSAGMLGLKWFRQSVKGATLYHPEESFFSGNAVRIEFISQNVPNNPQGTPIGISWFFEPAPIGGWQLYYQTEQLTQPIVVAHFEFQPEFSYFSGGQWHRQYNPTNGSLPKAIQIKEGQKQLLAVIGRPEKADVPPELARFGVYEF</sequence>
<accession>A0A8J6QKB6</accession>
<keyword evidence="2" id="KW-1185">Reference proteome</keyword>
<dbReference type="Proteomes" id="UP000638014">
    <property type="component" value="Unassembled WGS sequence"/>
</dbReference>
<dbReference type="InterPro" id="IPR045584">
    <property type="entry name" value="Pilin-like"/>
</dbReference>
<organism evidence="1 2">
    <name type="scientific">Neiella litorisoli</name>
    <dbReference type="NCBI Taxonomy" id="2771431"/>
    <lineage>
        <taxon>Bacteria</taxon>
        <taxon>Pseudomonadati</taxon>
        <taxon>Pseudomonadota</taxon>
        <taxon>Gammaproteobacteria</taxon>
        <taxon>Alteromonadales</taxon>
        <taxon>Echinimonadaceae</taxon>
        <taxon>Neiella</taxon>
    </lineage>
</organism>
<evidence type="ECO:0000313" key="2">
    <source>
        <dbReference type="Proteomes" id="UP000638014"/>
    </source>
</evidence>
<comment type="caution">
    <text evidence="1">The sequence shown here is derived from an EMBL/GenBank/DDBJ whole genome shotgun (WGS) entry which is preliminary data.</text>
</comment>
<dbReference type="SUPFAM" id="SSF54523">
    <property type="entry name" value="Pili subunits"/>
    <property type="match status" value="1"/>
</dbReference>
<dbReference type="RefSeq" id="WP_191144900.1">
    <property type="nucleotide sequence ID" value="NZ_JACXAF010000012.1"/>
</dbReference>
<proteinExistence type="predicted"/>
<name>A0A8J6QKB6_9GAMM</name>
<reference evidence="1" key="1">
    <citation type="submission" date="2020-09" db="EMBL/GenBank/DDBJ databases">
        <title>A novel bacterium of genus Neiella, isolated from South China Sea.</title>
        <authorList>
            <person name="Huang H."/>
            <person name="Mo K."/>
            <person name="Hu Y."/>
        </authorList>
    </citation>
    <scope>NUCLEOTIDE SEQUENCE</scope>
    <source>
        <strain evidence="1">HB171785</strain>
    </source>
</reference>
<dbReference type="NCBIfam" id="TIGR02532">
    <property type="entry name" value="IV_pilin_GFxxxE"/>
    <property type="match status" value="1"/>
</dbReference>
<dbReference type="InterPro" id="IPR012902">
    <property type="entry name" value="N_methyl_site"/>
</dbReference>
<dbReference type="Pfam" id="PF07963">
    <property type="entry name" value="N_methyl"/>
    <property type="match status" value="1"/>
</dbReference>
<dbReference type="EMBL" id="JACXAF010000012">
    <property type="protein sequence ID" value="MBD1389801.1"/>
    <property type="molecule type" value="Genomic_DNA"/>
</dbReference>
<gene>
    <name evidence="1" type="ORF">IC617_10215</name>
</gene>
<dbReference type="AlphaFoldDB" id="A0A8J6QKB6"/>
<protein>
    <submittedName>
        <fullName evidence="1">Prepilin-type N-terminal cleavage/methylation domain-containing protein</fullName>
    </submittedName>
</protein>